<gene>
    <name evidence="6" type="ORF">F130042H8_12940</name>
</gene>
<dbReference type="InterPro" id="IPR036390">
    <property type="entry name" value="WH_DNA-bd_sf"/>
</dbReference>
<keyword evidence="2" id="KW-0805">Transcription regulation</keyword>
<evidence type="ECO:0000313" key="7">
    <source>
        <dbReference type="Proteomes" id="UP001600894"/>
    </source>
</evidence>
<evidence type="ECO:0000313" key="6">
    <source>
        <dbReference type="EMBL" id="GAA6268234.1"/>
    </source>
</evidence>
<keyword evidence="7" id="KW-1185">Reference proteome</keyword>
<dbReference type="PANTHER" id="PTHR30419">
    <property type="entry name" value="HTH-TYPE TRANSCRIPTIONAL REGULATOR YBHD"/>
    <property type="match status" value="1"/>
</dbReference>
<feature type="domain" description="HTH lysR-type" evidence="5">
    <location>
        <begin position="1"/>
        <end position="58"/>
    </location>
</feature>
<dbReference type="InterPro" id="IPR005119">
    <property type="entry name" value="LysR_subst-bd"/>
</dbReference>
<sequence>MDFREMLYITAVADCRSVTAAAKRLYISQPSLSYIISKVEQDVGVKLFERRTYPLTLTYAGEKYVDTARKILLLNDNLRKELADIGMGEKGKISLGMPLERAGYMLSKVVGDFKERYPGVELRLQESKVDNLVEMLLRDEIDFFVAPKDRDNLPAGLKTEKIYREELLLVTPPGMVTEEMMVPGMEGMVDMGQLSQIPYILLKKGHANRKKTENILKSHGIVPNIAMEVSSCISAVQLAASGLGAAIVPLRALEVLGGKEKFCCYTYSREPDGWDVNVFYKEDVYLDRAERYLIERMKEVFAF</sequence>
<proteinExistence type="inferred from homology"/>
<dbReference type="EMBL" id="BAABXL010000001">
    <property type="protein sequence ID" value="GAA6268234.1"/>
    <property type="molecule type" value="Genomic_DNA"/>
</dbReference>
<evidence type="ECO:0000259" key="5">
    <source>
        <dbReference type="PROSITE" id="PS50931"/>
    </source>
</evidence>
<dbReference type="RefSeq" id="WP_176254687.1">
    <property type="nucleotide sequence ID" value="NZ_BAABXL010000001.1"/>
</dbReference>
<dbReference type="CDD" id="cd05466">
    <property type="entry name" value="PBP2_LTTR_substrate"/>
    <property type="match status" value="1"/>
</dbReference>
<name>A0ABQ0AW34_9FIRM</name>
<dbReference type="InterPro" id="IPR050950">
    <property type="entry name" value="HTH-type_LysR_regulators"/>
</dbReference>
<dbReference type="SUPFAM" id="SSF53850">
    <property type="entry name" value="Periplasmic binding protein-like II"/>
    <property type="match status" value="1"/>
</dbReference>
<dbReference type="Gene3D" id="3.40.190.290">
    <property type="match status" value="1"/>
</dbReference>
<dbReference type="SUPFAM" id="SSF46785">
    <property type="entry name" value="Winged helix' DNA-binding domain"/>
    <property type="match status" value="1"/>
</dbReference>
<keyword evidence="3" id="KW-0238">DNA-binding</keyword>
<dbReference type="InterPro" id="IPR000847">
    <property type="entry name" value="LysR_HTH_N"/>
</dbReference>
<reference evidence="6 7" key="1">
    <citation type="submission" date="2024-04" db="EMBL/GenBank/DDBJ databases">
        <title>Defined microbial consortia suppress multidrug-resistant proinflammatory Enterobacteriaceae via ecological control.</title>
        <authorList>
            <person name="Furuichi M."/>
            <person name="Kawaguchi T."/>
            <person name="Pust M."/>
            <person name="Yasuma K."/>
            <person name="Plichta D."/>
            <person name="Hasegawa N."/>
            <person name="Ohya T."/>
            <person name="Bhattarai S."/>
            <person name="Sasajima S."/>
            <person name="Aoto Y."/>
            <person name="Tuganbaev T."/>
            <person name="Yaginuma M."/>
            <person name="Ueda M."/>
            <person name="Okahashi N."/>
            <person name="Amafuji K."/>
            <person name="Kiridooshi Y."/>
            <person name="Sugita K."/>
            <person name="Strazar M."/>
            <person name="Skelly A."/>
            <person name="Suda W."/>
            <person name="Hattori M."/>
            <person name="Nakamoto N."/>
            <person name="Caballero S."/>
            <person name="Norman J."/>
            <person name="Olle B."/>
            <person name="Tanoue T."/>
            <person name="Arita M."/>
            <person name="Bucci V."/>
            <person name="Atarashi K."/>
            <person name="Xavier R."/>
            <person name="Honda K."/>
        </authorList>
    </citation>
    <scope>NUCLEOTIDE SEQUENCE [LARGE SCALE GENOMIC DNA]</scope>
    <source>
        <strain evidence="7">f13</strain>
    </source>
</reference>
<organism evidence="6 7">
    <name type="scientific">Enterocloster alcoholdehydrogenati</name>
    <dbReference type="NCBI Taxonomy" id="2547410"/>
    <lineage>
        <taxon>Bacteria</taxon>
        <taxon>Bacillati</taxon>
        <taxon>Bacillota</taxon>
        <taxon>Clostridia</taxon>
        <taxon>Lachnospirales</taxon>
        <taxon>Lachnospiraceae</taxon>
        <taxon>Enterocloster</taxon>
    </lineage>
</organism>
<dbReference type="Gene3D" id="1.10.10.10">
    <property type="entry name" value="Winged helix-like DNA-binding domain superfamily/Winged helix DNA-binding domain"/>
    <property type="match status" value="1"/>
</dbReference>
<accession>A0ABQ0AW34</accession>
<dbReference type="Pfam" id="PF03466">
    <property type="entry name" value="LysR_substrate"/>
    <property type="match status" value="1"/>
</dbReference>
<dbReference type="InterPro" id="IPR036388">
    <property type="entry name" value="WH-like_DNA-bd_sf"/>
</dbReference>
<comment type="similarity">
    <text evidence="1">Belongs to the LysR transcriptional regulatory family.</text>
</comment>
<evidence type="ECO:0000256" key="1">
    <source>
        <dbReference type="ARBA" id="ARBA00009437"/>
    </source>
</evidence>
<evidence type="ECO:0000256" key="4">
    <source>
        <dbReference type="ARBA" id="ARBA00023163"/>
    </source>
</evidence>
<comment type="caution">
    <text evidence="6">The sequence shown here is derived from an EMBL/GenBank/DDBJ whole genome shotgun (WGS) entry which is preliminary data.</text>
</comment>
<keyword evidence="4" id="KW-0804">Transcription</keyword>
<dbReference type="Pfam" id="PF00126">
    <property type="entry name" value="HTH_1"/>
    <property type="match status" value="1"/>
</dbReference>
<protein>
    <submittedName>
        <fullName evidence="6">LysR family transcriptional regulator</fullName>
    </submittedName>
</protein>
<dbReference type="PRINTS" id="PR00039">
    <property type="entry name" value="HTHLYSR"/>
</dbReference>
<dbReference type="PROSITE" id="PS50931">
    <property type="entry name" value="HTH_LYSR"/>
    <property type="match status" value="1"/>
</dbReference>
<dbReference type="Proteomes" id="UP001600894">
    <property type="component" value="Unassembled WGS sequence"/>
</dbReference>
<evidence type="ECO:0000256" key="3">
    <source>
        <dbReference type="ARBA" id="ARBA00023125"/>
    </source>
</evidence>
<evidence type="ECO:0000256" key="2">
    <source>
        <dbReference type="ARBA" id="ARBA00023015"/>
    </source>
</evidence>